<organism evidence="4 5">
    <name type="scientific">Discostella pseudostelligera</name>
    <dbReference type="NCBI Taxonomy" id="259834"/>
    <lineage>
        <taxon>Eukaryota</taxon>
        <taxon>Sar</taxon>
        <taxon>Stramenopiles</taxon>
        <taxon>Ochrophyta</taxon>
        <taxon>Bacillariophyta</taxon>
        <taxon>Coscinodiscophyceae</taxon>
        <taxon>Thalassiosirophycidae</taxon>
        <taxon>Stephanodiscales</taxon>
        <taxon>Stephanodiscaceae</taxon>
        <taxon>Discostella</taxon>
    </lineage>
</organism>
<dbReference type="EMBL" id="JALLBG020000146">
    <property type="protein sequence ID" value="KAL3761859.1"/>
    <property type="molecule type" value="Genomic_DNA"/>
</dbReference>
<dbReference type="AlphaFoldDB" id="A0ABD3MD19"/>
<dbReference type="Pfam" id="PF13649">
    <property type="entry name" value="Methyltransf_25"/>
    <property type="match status" value="1"/>
</dbReference>
<evidence type="ECO:0000313" key="4">
    <source>
        <dbReference type="EMBL" id="KAL3761859.1"/>
    </source>
</evidence>
<comment type="caution">
    <text evidence="4">The sequence shown here is derived from an EMBL/GenBank/DDBJ whole genome shotgun (WGS) entry which is preliminary data.</text>
</comment>
<dbReference type="Proteomes" id="UP001530293">
    <property type="component" value="Unassembled WGS sequence"/>
</dbReference>
<keyword evidence="2" id="KW-0732">Signal</keyword>
<dbReference type="CDD" id="cd02440">
    <property type="entry name" value="AdoMet_MTases"/>
    <property type="match status" value="1"/>
</dbReference>
<protein>
    <recommendedName>
        <fullName evidence="3">Methyltransferase domain-containing protein</fullName>
    </recommendedName>
</protein>
<dbReference type="InterPro" id="IPR041698">
    <property type="entry name" value="Methyltransf_25"/>
</dbReference>
<dbReference type="Gene3D" id="3.40.50.150">
    <property type="entry name" value="Vaccinia Virus protein VP39"/>
    <property type="match status" value="1"/>
</dbReference>
<dbReference type="SUPFAM" id="SSF53335">
    <property type="entry name" value="S-adenosyl-L-methionine-dependent methyltransferases"/>
    <property type="match status" value="1"/>
</dbReference>
<feature type="domain" description="Methyltransferase" evidence="3">
    <location>
        <begin position="127"/>
        <end position="235"/>
    </location>
</feature>
<dbReference type="InterPro" id="IPR029063">
    <property type="entry name" value="SAM-dependent_MTases_sf"/>
</dbReference>
<feature type="signal peptide" evidence="2">
    <location>
        <begin position="1"/>
        <end position="16"/>
    </location>
</feature>
<proteinExistence type="predicted"/>
<reference evidence="4 5" key="1">
    <citation type="submission" date="2024-10" db="EMBL/GenBank/DDBJ databases">
        <title>Updated reference genomes for cyclostephanoid diatoms.</title>
        <authorList>
            <person name="Roberts W.R."/>
            <person name="Alverson A.J."/>
        </authorList>
    </citation>
    <scope>NUCLEOTIDE SEQUENCE [LARGE SCALE GENOMIC DNA]</scope>
    <source>
        <strain evidence="4 5">AJA232-27</strain>
    </source>
</reference>
<gene>
    <name evidence="4" type="ORF">ACHAWU_009024</name>
</gene>
<name>A0ABD3MD19_9STRA</name>
<evidence type="ECO:0000256" key="2">
    <source>
        <dbReference type="SAM" id="SignalP"/>
    </source>
</evidence>
<evidence type="ECO:0000259" key="3">
    <source>
        <dbReference type="Pfam" id="PF13649"/>
    </source>
</evidence>
<evidence type="ECO:0000313" key="5">
    <source>
        <dbReference type="Proteomes" id="UP001530293"/>
    </source>
</evidence>
<dbReference type="Gene3D" id="2.20.25.110">
    <property type="entry name" value="S-adenosyl-L-methionine-dependent methyltransferases"/>
    <property type="match status" value="1"/>
</dbReference>
<accession>A0ABD3MD19</accession>
<keyword evidence="5" id="KW-1185">Reference proteome</keyword>
<feature type="region of interest" description="Disordered" evidence="1">
    <location>
        <begin position="46"/>
        <end position="83"/>
    </location>
</feature>
<sequence length="388" mass="43168">MLQKILTLVTLLSAQAAIVESFAKSPFSCQPCTNFRPSTILQAVRGRGGAMSRRKNRNNDSNTIVDKGFSRDEPDPTPSKSDNIYSMPPLYDLAFGYRSYEDEVDFLLNVHANYAKTAAPDRPLRLLELAAGPARHSLAALSEHPASKVDSVVALDRSHDMVEYGLQNADHELGVPGGRRDDFNYVIGDMRNIVDSTTSVFDSAWLLLGSMQHLLTNDDIIACFTSLHSVIQPGGTVVIELPHPRETFSMGECTTNGWTVPLVENELDEDGEEKEYGELNIVWGDEDDEFDPILQIRHFTVGMELKLNDMNDIPQDDETSSLFLQMSKDGRTNLKDIVPMRLFTLQEIDALARCAGFELVAKYGALAEDVSIEDEDEAFRMVCVLRKG</sequence>
<feature type="chain" id="PRO_5044848899" description="Methyltransferase domain-containing protein" evidence="2">
    <location>
        <begin position="17"/>
        <end position="388"/>
    </location>
</feature>
<evidence type="ECO:0000256" key="1">
    <source>
        <dbReference type="SAM" id="MobiDB-lite"/>
    </source>
</evidence>